<dbReference type="EMBL" id="LR699119">
    <property type="protein sequence ID" value="VVC76514.1"/>
    <property type="molecule type" value="Genomic_DNA"/>
</dbReference>
<evidence type="ECO:0000313" key="2">
    <source>
        <dbReference type="EMBL" id="VVC76514.1"/>
    </source>
</evidence>
<accession>A0A5E4PHX4</accession>
<evidence type="ECO:0000313" key="3">
    <source>
        <dbReference type="Proteomes" id="UP000324194"/>
    </source>
</evidence>
<dbReference type="Pfam" id="PF11188">
    <property type="entry name" value="DUF2975"/>
    <property type="match status" value="1"/>
</dbReference>
<dbReference type="KEGG" id="asip:AQUSIP_18270"/>
<keyword evidence="1" id="KW-0472">Membrane</keyword>
<feature type="transmembrane region" description="Helical" evidence="1">
    <location>
        <begin position="79"/>
        <end position="103"/>
    </location>
</feature>
<keyword evidence="1" id="KW-0812">Transmembrane</keyword>
<dbReference type="OrthoDB" id="8479187at2"/>
<gene>
    <name evidence="2" type="ORF">AQUSIP_18270</name>
</gene>
<evidence type="ECO:0008006" key="4">
    <source>
        <dbReference type="Google" id="ProtNLM"/>
    </source>
</evidence>
<feature type="transmembrane region" description="Helical" evidence="1">
    <location>
        <begin position="123"/>
        <end position="145"/>
    </location>
</feature>
<dbReference type="InterPro" id="IPR021354">
    <property type="entry name" value="DUF2975"/>
</dbReference>
<dbReference type="RefSeq" id="WP_148339829.1">
    <property type="nucleotide sequence ID" value="NZ_LR699119.1"/>
</dbReference>
<reference evidence="2 3" key="1">
    <citation type="submission" date="2019-08" db="EMBL/GenBank/DDBJ databases">
        <authorList>
            <person name="Guy L."/>
        </authorList>
    </citation>
    <scope>NUCLEOTIDE SEQUENCE [LARGE SCALE GENOMIC DNA]</scope>
    <source>
        <strain evidence="2 3">SGT-108</strain>
    </source>
</reference>
<sequence>MNKIQRVSLFFRIVFQIIFAVMPVLLVIGWVYAPEPMRLLMGFIKVNVIPEPYATTHVFAKTGVPESAILHTLSQTEKWLGLAVSMVPMMIELFVLYSLIQLFRLYESGSIFSLRHVRYLRSIAYALLAGQILEPFYQFAMGIVLTLQNPPGHRFAAITLDQTNIGILLVSLLMILVSWIMAEGYHLREEQQLTV</sequence>
<keyword evidence="1" id="KW-1133">Transmembrane helix</keyword>
<protein>
    <recommendedName>
        <fullName evidence="4">DUF2975 domain-containing protein</fullName>
    </recommendedName>
</protein>
<keyword evidence="3" id="KW-1185">Reference proteome</keyword>
<evidence type="ECO:0000256" key="1">
    <source>
        <dbReference type="SAM" id="Phobius"/>
    </source>
</evidence>
<dbReference type="Proteomes" id="UP000324194">
    <property type="component" value="Chromosome 1"/>
</dbReference>
<name>A0A5E4PHX4_9COXI</name>
<feature type="transmembrane region" description="Helical" evidence="1">
    <location>
        <begin position="165"/>
        <end position="182"/>
    </location>
</feature>
<organism evidence="2 3">
    <name type="scientific">Aquicella siphonis</name>
    <dbReference type="NCBI Taxonomy" id="254247"/>
    <lineage>
        <taxon>Bacteria</taxon>
        <taxon>Pseudomonadati</taxon>
        <taxon>Pseudomonadota</taxon>
        <taxon>Gammaproteobacteria</taxon>
        <taxon>Legionellales</taxon>
        <taxon>Coxiellaceae</taxon>
        <taxon>Aquicella</taxon>
    </lineage>
</organism>
<proteinExistence type="predicted"/>
<feature type="transmembrane region" description="Helical" evidence="1">
    <location>
        <begin position="9"/>
        <end position="33"/>
    </location>
</feature>
<dbReference type="AlphaFoldDB" id="A0A5E4PHX4"/>